<dbReference type="AlphaFoldDB" id="A0A9W9P765"/>
<feature type="compositionally biased region" description="Basic and acidic residues" evidence="9">
    <location>
        <begin position="22"/>
        <end position="33"/>
    </location>
</feature>
<dbReference type="Proteomes" id="UP001150941">
    <property type="component" value="Unassembled WGS sequence"/>
</dbReference>
<evidence type="ECO:0000256" key="8">
    <source>
        <dbReference type="ARBA" id="ARBA00032634"/>
    </source>
</evidence>
<protein>
    <recommendedName>
        <fullName evidence="3">Pre-rRNA-processing protein ESF2</fullName>
    </recommendedName>
    <alternativeName>
        <fullName evidence="8">18S rRNA factor 2</fullName>
    </alternativeName>
    <alternativeName>
        <fullName evidence="4">Pre-rRNA-processing protein esf2</fullName>
    </alternativeName>
</protein>
<comment type="function">
    <text evidence="7">Involved in the small subunit (SSU) processome assembly and function, and in the 18S rRNA synthesis. Required for the early cleavages at sites A0, A1 and A2.</text>
</comment>
<dbReference type="EMBL" id="JAPQKS010000003">
    <property type="protein sequence ID" value="KAJ5239224.1"/>
    <property type="molecule type" value="Genomic_DNA"/>
</dbReference>
<reference evidence="10" key="2">
    <citation type="journal article" date="2023" name="IMA Fungus">
        <title>Comparative genomic study of the Penicillium genus elucidates a diverse pangenome and 15 lateral gene transfer events.</title>
        <authorList>
            <person name="Petersen C."/>
            <person name="Sorensen T."/>
            <person name="Nielsen M.R."/>
            <person name="Sondergaard T.E."/>
            <person name="Sorensen J.L."/>
            <person name="Fitzpatrick D.A."/>
            <person name="Frisvad J.C."/>
            <person name="Nielsen K.L."/>
        </authorList>
    </citation>
    <scope>NUCLEOTIDE SEQUENCE</scope>
    <source>
        <strain evidence="10">IBT 19713</strain>
    </source>
</reference>
<dbReference type="OrthoDB" id="287393at2759"/>
<feature type="compositionally biased region" description="Acidic residues" evidence="9">
    <location>
        <begin position="92"/>
        <end position="103"/>
    </location>
</feature>
<dbReference type="InterPro" id="IPR034353">
    <property type="entry name" value="ABT1/ESF2_RRM"/>
</dbReference>
<dbReference type="CDD" id="cd12263">
    <property type="entry name" value="RRM_ABT1_like"/>
    <property type="match status" value="1"/>
</dbReference>
<sequence>MAPKNEFLDIETSDDEASARGYDSEEKAAESKGRKVKRRRTQAQDFFDLQSDDEEQGSGSDSEAETKGSKPTKGKSSKESKSKSASGSADAAADDSADPDEPSPAEKITKLTKLPGKLGKLGKPSKKEKRGVVYLSTLPPYMKPFALKNILEQRGFGPITKTFFTPKVEPSGARKRSNKRQMYTDGWIEFQSKRTAKLAAETMNAQTIGGHGYYADDLLNMKYLRGFKWDNLMEQQQRERAEREARQRIEDSRAKKEEKMFLAGVEAGRVADGMAKKNAEKRKRKAEAGEDVGEEPKLAVRRRFAQNEVVKAKKPDQGVVDNEAKRVLGKIF</sequence>
<evidence type="ECO:0000313" key="11">
    <source>
        <dbReference type="Proteomes" id="UP001150941"/>
    </source>
</evidence>
<gene>
    <name evidence="10" type="ORF">N7468_003843</name>
</gene>
<dbReference type="PANTHER" id="PTHR12311:SF7">
    <property type="entry name" value="ACTIVATOR OF BASAL TRANSCRIPTION 1"/>
    <property type="match status" value="1"/>
</dbReference>
<accession>A0A9W9P765</accession>
<evidence type="ECO:0000256" key="9">
    <source>
        <dbReference type="SAM" id="MobiDB-lite"/>
    </source>
</evidence>
<dbReference type="InterPro" id="IPR012677">
    <property type="entry name" value="Nucleotide-bd_a/b_plait_sf"/>
</dbReference>
<dbReference type="PANTHER" id="PTHR12311">
    <property type="entry name" value="ACTIVATOR OF BASAL TRANSCRIPTION 1"/>
    <property type="match status" value="1"/>
</dbReference>
<proteinExistence type="inferred from homology"/>
<dbReference type="SUPFAM" id="SSF54928">
    <property type="entry name" value="RNA-binding domain, RBD"/>
    <property type="match status" value="1"/>
</dbReference>
<dbReference type="GO" id="GO:0003723">
    <property type="term" value="F:RNA binding"/>
    <property type="evidence" value="ECO:0007669"/>
    <property type="project" value="UniProtKB-KW"/>
</dbReference>
<dbReference type="GeneID" id="83200443"/>
<evidence type="ECO:0000256" key="5">
    <source>
        <dbReference type="ARBA" id="ARBA00022884"/>
    </source>
</evidence>
<evidence type="ECO:0000313" key="10">
    <source>
        <dbReference type="EMBL" id="KAJ5239224.1"/>
    </source>
</evidence>
<dbReference type="Gene3D" id="3.30.70.330">
    <property type="match status" value="1"/>
</dbReference>
<dbReference type="InterPro" id="IPR039119">
    <property type="entry name" value="ABT1/Esf2"/>
</dbReference>
<feature type="region of interest" description="Disordered" evidence="9">
    <location>
        <begin position="273"/>
        <end position="296"/>
    </location>
</feature>
<dbReference type="GO" id="GO:0000447">
    <property type="term" value="P:endonucleolytic cleavage in ITS1 to separate SSU-rRNA from 5.8S rRNA and LSU-rRNA from tricistronic rRNA transcript (SSU-rRNA, 5.8S rRNA, LSU-rRNA)"/>
    <property type="evidence" value="ECO:0007669"/>
    <property type="project" value="TreeGrafter"/>
</dbReference>
<evidence type="ECO:0000256" key="7">
    <source>
        <dbReference type="ARBA" id="ARBA00025024"/>
    </source>
</evidence>
<dbReference type="RefSeq" id="XP_058332143.1">
    <property type="nucleotide sequence ID" value="XM_058473140.1"/>
</dbReference>
<evidence type="ECO:0000256" key="3">
    <source>
        <dbReference type="ARBA" id="ARBA00013906"/>
    </source>
</evidence>
<feature type="compositionally biased region" description="Low complexity" evidence="9">
    <location>
        <begin position="111"/>
        <end position="122"/>
    </location>
</feature>
<reference evidence="10" key="1">
    <citation type="submission" date="2022-11" db="EMBL/GenBank/DDBJ databases">
        <authorList>
            <person name="Petersen C."/>
        </authorList>
    </citation>
    <scope>NUCLEOTIDE SEQUENCE</scope>
    <source>
        <strain evidence="10">IBT 19713</strain>
    </source>
</reference>
<dbReference type="InterPro" id="IPR035979">
    <property type="entry name" value="RBD_domain_sf"/>
</dbReference>
<dbReference type="GO" id="GO:0005730">
    <property type="term" value="C:nucleolus"/>
    <property type="evidence" value="ECO:0007669"/>
    <property type="project" value="UniProtKB-SubCell"/>
</dbReference>
<organism evidence="10 11">
    <name type="scientific">Penicillium chermesinum</name>
    <dbReference type="NCBI Taxonomy" id="63820"/>
    <lineage>
        <taxon>Eukaryota</taxon>
        <taxon>Fungi</taxon>
        <taxon>Dikarya</taxon>
        <taxon>Ascomycota</taxon>
        <taxon>Pezizomycotina</taxon>
        <taxon>Eurotiomycetes</taxon>
        <taxon>Eurotiomycetidae</taxon>
        <taxon>Eurotiales</taxon>
        <taxon>Aspergillaceae</taxon>
        <taxon>Penicillium</taxon>
    </lineage>
</organism>
<keyword evidence="6" id="KW-0539">Nucleus</keyword>
<evidence type="ECO:0000256" key="2">
    <source>
        <dbReference type="ARBA" id="ARBA00005819"/>
    </source>
</evidence>
<comment type="subcellular location">
    <subcellularLocation>
        <location evidence="1">Nucleus</location>
        <location evidence="1">Nucleolus</location>
    </subcellularLocation>
</comment>
<name>A0A9W9P765_9EURO</name>
<comment type="similarity">
    <text evidence="2">Belongs to the ESF2/ABP1 family.</text>
</comment>
<dbReference type="GO" id="GO:0000472">
    <property type="term" value="P:endonucleolytic cleavage to generate mature 5'-end of SSU-rRNA from (SSU-rRNA, 5.8S rRNA, LSU-rRNA)"/>
    <property type="evidence" value="ECO:0007669"/>
    <property type="project" value="TreeGrafter"/>
</dbReference>
<evidence type="ECO:0000256" key="1">
    <source>
        <dbReference type="ARBA" id="ARBA00004604"/>
    </source>
</evidence>
<feature type="region of interest" description="Disordered" evidence="9">
    <location>
        <begin position="1"/>
        <end position="126"/>
    </location>
</feature>
<keyword evidence="5" id="KW-0694">RNA-binding</keyword>
<dbReference type="GO" id="GO:0034462">
    <property type="term" value="P:small-subunit processome assembly"/>
    <property type="evidence" value="ECO:0007669"/>
    <property type="project" value="TreeGrafter"/>
</dbReference>
<comment type="caution">
    <text evidence="10">The sequence shown here is derived from an EMBL/GenBank/DDBJ whole genome shotgun (WGS) entry which is preliminary data.</text>
</comment>
<keyword evidence="11" id="KW-1185">Reference proteome</keyword>
<dbReference type="GO" id="GO:0000480">
    <property type="term" value="P:endonucleolytic cleavage in 5'-ETS of tricistronic rRNA transcript (SSU-rRNA, 5.8S rRNA, LSU-rRNA)"/>
    <property type="evidence" value="ECO:0007669"/>
    <property type="project" value="TreeGrafter"/>
</dbReference>
<evidence type="ECO:0000256" key="6">
    <source>
        <dbReference type="ARBA" id="ARBA00023242"/>
    </source>
</evidence>
<evidence type="ECO:0000256" key="4">
    <source>
        <dbReference type="ARBA" id="ARBA00021800"/>
    </source>
</evidence>